<proteinExistence type="predicted"/>
<organism evidence="1 2">
    <name type="scientific">Panacibacter ginsenosidivorans</name>
    <dbReference type="NCBI Taxonomy" id="1813871"/>
    <lineage>
        <taxon>Bacteria</taxon>
        <taxon>Pseudomonadati</taxon>
        <taxon>Bacteroidota</taxon>
        <taxon>Chitinophagia</taxon>
        <taxon>Chitinophagales</taxon>
        <taxon>Chitinophagaceae</taxon>
        <taxon>Panacibacter</taxon>
    </lineage>
</organism>
<evidence type="ECO:0000313" key="1">
    <source>
        <dbReference type="EMBL" id="QEC69285.1"/>
    </source>
</evidence>
<dbReference type="KEGG" id="pgin:FRZ67_18940"/>
<dbReference type="AlphaFoldDB" id="A0A5B8VE21"/>
<dbReference type="Proteomes" id="UP000321533">
    <property type="component" value="Chromosome"/>
</dbReference>
<dbReference type="OrthoDB" id="2678921at2"/>
<gene>
    <name evidence="1" type="ORF">FRZ67_18940</name>
</gene>
<accession>A0A5B8VE21</accession>
<dbReference type="RefSeq" id="WP_147192162.1">
    <property type="nucleotide sequence ID" value="NZ_CP042435.1"/>
</dbReference>
<keyword evidence="2" id="KW-1185">Reference proteome</keyword>
<evidence type="ECO:0000313" key="2">
    <source>
        <dbReference type="Proteomes" id="UP000321533"/>
    </source>
</evidence>
<name>A0A5B8VE21_9BACT</name>
<sequence length="143" mass="15884">MEIQNQLLVHAVKAIAYRFSKATMGSKADFGNFAISTPARTPNEIIRHMFDLAVKSRSLLTEGHFNVAYPNALDFEGERERLLRGLEDLATVLQLRAIDVDTSKKLLQGPILDMTTHVGQIAMLNGLHGNKIPGESYYDSVVE</sequence>
<protein>
    <recommendedName>
        <fullName evidence="3">DinB family protein</fullName>
    </recommendedName>
</protein>
<reference evidence="1 2" key="1">
    <citation type="journal article" date="2016" name="Int. J. Syst. Evol. Microbiol.">
        <title>Panacibacter ginsenosidivorans gen. nov., sp. nov., with ginsenoside converting activity isolated from soil of a ginseng field.</title>
        <authorList>
            <person name="Siddiqi M.Z."/>
            <person name="Muhammad Shafi S."/>
            <person name="Choi K.D."/>
            <person name="Im W.T."/>
        </authorList>
    </citation>
    <scope>NUCLEOTIDE SEQUENCE [LARGE SCALE GENOMIC DNA]</scope>
    <source>
        <strain evidence="1 2">Gsoil1550</strain>
    </source>
</reference>
<evidence type="ECO:0008006" key="3">
    <source>
        <dbReference type="Google" id="ProtNLM"/>
    </source>
</evidence>
<dbReference type="EMBL" id="CP042435">
    <property type="protein sequence ID" value="QEC69285.1"/>
    <property type="molecule type" value="Genomic_DNA"/>
</dbReference>